<proteinExistence type="predicted"/>
<reference evidence="1 2" key="1">
    <citation type="submission" date="2022-12" db="EMBL/GenBank/DDBJ databases">
        <title>Chromosome-level genome of Tegillarca granosa.</title>
        <authorList>
            <person name="Kim J."/>
        </authorList>
    </citation>
    <scope>NUCLEOTIDE SEQUENCE [LARGE SCALE GENOMIC DNA]</scope>
    <source>
        <strain evidence="1">Teg-2019</strain>
        <tissue evidence="1">Adductor muscle</tissue>
    </source>
</reference>
<gene>
    <name evidence="1" type="ORF">KUTeg_022191</name>
</gene>
<accession>A0ABQ9EAU0</accession>
<sequence length="96" mass="11420">MNSAMWNSIIQFEFDEDWAKKIQLEKFRWHNSQWLEMVETRQIEDMGDPYMYPPEDGYDPGYLQDADILDRPDLFYGGSKESSMSKDTKFASKSNF</sequence>
<name>A0ABQ9EAU0_TEGGR</name>
<dbReference type="Pfam" id="PF05804">
    <property type="entry name" value="KAP"/>
    <property type="match status" value="1"/>
</dbReference>
<comment type="caution">
    <text evidence="1">The sequence shown here is derived from an EMBL/GenBank/DDBJ whole genome shotgun (WGS) entry which is preliminary data.</text>
</comment>
<dbReference type="EMBL" id="JARBDR010000919">
    <property type="protein sequence ID" value="KAJ8300672.1"/>
    <property type="molecule type" value="Genomic_DNA"/>
</dbReference>
<evidence type="ECO:0000313" key="2">
    <source>
        <dbReference type="Proteomes" id="UP001217089"/>
    </source>
</evidence>
<organism evidence="1 2">
    <name type="scientific">Tegillarca granosa</name>
    <name type="common">Malaysian cockle</name>
    <name type="synonym">Anadara granosa</name>
    <dbReference type="NCBI Taxonomy" id="220873"/>
    <lineage>
        <taxon>Eukaryota</taxon>
        <taxon>Metazoa</taxon>
        <taxon>Spiralia</taxon>
        <taxon>Lophotrochozoa</taxon>
        <taxon>Mollusca</taxon>
        <taxon>Bivalvia</taxon>
        <taxon>Autobranchia</taxon>
        <taxon>Pteriomorphia</taxon>
        <taxon>Arcoida</taxon>
        <taxon>Arcoidea</taxon>
        <taxon>Arcidae</taxon>
        <taxon>Tegillarca</taxon>
    </lineage>
</organism>
<evidence type="ECO:0000313" key="1">
    <source>
        <dbReference type="EMBL" id="KAJ8300672.1"/>
    </source>
</evidence>
<protein>
    <submittedName>
        <fullName evidence="1">Uncharacterized protein</fullName>
    </submittedName>
</protein>
<dbReference type="PANTHER" id="PTHR15605">
    <property type="entry name" value="KINESIN-ASSOCIATED PROTEINS"/>
    <property type="match status" value="1"/>
</dbReference>
<keyword evidence="2" id="KW-1185">Reference proteome</keyword>
<dbReference type="PANTHER" id="PTHR15605:SF2">
    <property type="entry name" value="KINESIN-ASSOCIATED PROTEIN 3"/>
    <property type="match status" value="1"/>
</dbReference>
<dbReference type="Proteomes" id="UP001217089">
    <property type="component" value="Unassembled WGS sequence"/>
</dbReference>
<dbReference type="InterPro" id="IPR008658">
    <property type="entry name" value="KAP3"/>
</dbReference>